<evidence type="ECO:0000313" key="2">
    <source>
        <dbReference type="EMBL" id="KAF2400608.1"/>
    </source>
</evidence>
<sequence>MWLAQLLKRHCAPMRDSMVDHMVDRLRAGIPPDVPKGLLELFGVLESMKLGSQDVANHQIRHLYCLIVDTISFEQACGNMGNVLFWSFFVTGTLLHEHHDFFLASQYPMATRALPKLWQNVCDAGEDVETWNTFTFWSFFAAGAWKHDIHSFLELPRCQTRFRTFVNAVH</sequence>
<dbReference type="Pfam" id="PF05794">
    <property type="entry name" value="Tcp11"/>
    <property type="match status" value="1"/>
</dbReference>
<organism evidence="2 3">
    <name type="scientific">Trichodelitschia bisporula</name>
    <dbReference type="NCBI Taxonomy" id="703511"/>
    <lineage>
        <taxon>Eukaryota</taxon>
        <taxon>Fungi</taxon>
        <taxon>Dikarya</taxon>
        <taxon>Ascomycota</taxon>
        <taxon>Pezizomycotina</taxon>
        <taxon>Dothideomycetes</taxon>
        <taxon>Dothideomycetes incertae sedis</taxon>
        <taxon>Phaeotrichales</taxon>
        <taxon>Phaeotrichaceae</taxon>
        <taxon>Trichodelitschia</taxon>
    </lineage>
</organism>
<dbReference type="GO" id="GO:0010737">
    <property type="term" value="P:protein kinase A signaling"/>
    <property type="evidence" value="ECO:0007669"/>
    <property type="project" value="TreeGrafter"/>
</dbReference>
<evidence type="ECO:0000313" key="3">
    <source>
        <dbReference type="Proteomes" id="UP000799640"/>
    </source>
</evidence>
<dbReference type="InterPro" id="IPR008862">
    <property type="entry name" value="Tcp11"/>
</dbReference>
<reference evidence="2" key="1">
    <citation type="journal article" date="2020" name="Stud. Mycol.">
        <title>101 Dothideomycetes genomes: a test case for predicting lifestyles and emergence of pathogens.</title>
        <authorList>
            <person name="Haridas S."/>
            <person name="Albert R."/>
            <person name="Binder M."/>
            <person name="Bloem J."/>
            <person name="Labutti K."/>
            <person name="Salamov A."/>
            <person name="Andreopoulos B."/>
            <person name="Baker S."/>
            <person name="Barry K."/>
            <person name="Bills G."/>
            <person name="Bluhm B."/>
            <person name="Cannon C."/>
            <person name="Castanera R."/>
            <person name="Culley D."/>
            <person name="Daum C."/>
            <person name="Ezra D."/>
            <person name="Gonzalez J."/>
            <person name="Henrissat B."/>
            <person name="Kuo A."/>
            <person name="Liang C."/>
            <person name="Lipzen A."/>
            <person name="Lutzoni F."/>
            <person name="Magnuson J."/>
            <person name="Mondo S."/>
            <person name="Nolan M."/>
            <person name="Ohm R."/>
            <person name="Pangilinan J."/>
            <person name="Park H.-J."/>
            <person name="Ramirez L."/>
            <person name="Alfaro M."/>
            <person name="Sun H."/>
            <person name="Tritt A."/>
            <person name="Yoshinaga Y."/>
            <person name="Zwiers L.-H."/>
            <person name="Turgeon B."/>
            <person name="Goodwin S."/>
            <person name="Spatafora J."/>
            <person name="Crous P."/>
            <person name="Grigoriev I."/>
        </authorList>
    </citation>
    <scope>NUCLEOTIDE SEQUENCE</scope>
    <source>
        <strain evidence="2">CBS 262.69</strain>
    </source>
</reference>
<dbReference type="PANTHER" id="PTHR12832:SF11">
    <property type="entry name" value="LD23868P"/>
    <property type="match status" value="1"/>
</dbReference>
<dbReference type="OrthoDB" id="276323at2759"/>
<dbReference type="Proteomes" id="UP000799640">
    <property type="component" value="Unassembled WGS sequence"/>
</dbReference>
<evidence type="ECO:0000256" key="1">
    <source>
        <dbReference type="ARBA" id="ARBA00010954"/>
    </source>
</evidence>
<accession>A0A6G1HX26</accession>
<comment type="similarity">
    <text evidence="1">Belongs to the TCP11 family.</text>
</comment>
<gene>
    <name evidence="2" type="ORF">EJ06DRAFT_576691</name>
</gene>
<keyword evidence="3" id="KW-1185">Reference proteome</keyword>
<dbReference type="EMBL" id="ML996694">
    <property type="protein sequence ID" value="KAF2400608.1"/>
    <property type="molecule type" value="Genomic_DNA"/>
</dbReference>
<dbReference type="PANTHER" id="PTHR12832">
    <property type="entry name" value="TESTIS-SPECIFIC PROTEIN PBS13 T-COMPLEX 11"/>
    <property type="match status" value="1"/>
</dbReference>
<dbReference type="AlphaFoldDB" id="A0A6G1HX26"/>
<protein>
    <submittedName>
        <fullName evidence="2">Uncharacterized protein</fullName>
    </submittedName>
</protein>
<proteinExistence type="inferred from homology"/>
<name>A0A6G1HX26_9PEZI</name>